<dbReference type="GO" id="GO:0022857">
    <property type="term" value="F:transmembrane transporter activity"/>
    <property type="evidence" value="ECO:0007669"/>
    <property type="project" value="InterPro"/>
</dbReference>
<name>A0A2Y8ZT27_9MICO</name>
<evidence type="ECO:0000313" key="4">
    <source>
        <dbReference type="Proteomes" id="UP000250028"/>
    </source>
</evidence>
<dbReference type="GO" id="GO:0043190">
    <property type="term" value="C:ATP-binding cassette (ABC) transporter complex"/>
    <property type="evidence" value="ECO:0007669"/>
    <property type="project" value="InterPro"/>
</dbReference>
<feature type="domain" description="ABC-type glycine betaine transport system substrate-binding" evidence="2">
    <location>
        <begin position="192"/>
        <end position="317"/>
    </location>
</feature>
<feature type="chain" id="PRO_5039476320" evidence="1">
    <location>
        <begin position="23"/>
        <end position="317"/>
    </location>
</feature>
<dbReference type="SUPFAM" id="SSF53850">
    <property type="entry name" value="Periplasmic binding protein-like II"/>
    <property type="match status" value="2"/>
</dbReference>
<dbReference type="RefSeq" id="WP_211310204.1">
    <property type="nucleotide sequence ID" value="NZ_QGDN01000001.1"/>
</dbReference>
<gene>
    <name evidence="3" type="ORF">SAMN04489750_1705</name>
</gene>
<dbReference type="InterPro" id="IPR007210">
    <property type="entry name" value="ABC_Gly_betaine_transp_sub-bd"/>
</dbReference>
<dbReference type="Gene3D" id="3.40.190.120">
    <property type="entry name" value="Osmoprotection protein (prox), domain 2"/>
    <property type="match status" value="1"/>
</dbReference>
<evidence type="ECO:0000259" key="2">
    <source>
        <dbReference type="Pfam" id="PF04069"/>
    </source>
</evidence>
<feature type="domain" description="ABC-type glycine betaine transport system substrate-binding" evidence="2">
    <location>
        <begin position="44"/>
        <end position="177"/>
    </location>
</feature>
<protein>
    <submittedName>
        <fullName evidence="3">Osmoprotectant transport system substrate-binding protein</fullName>
    </submittedName>
</protein>
<keyword evidence="1" id="KW-0732">Signal</keyword>
<accession>A0A2Y8ZT27</accession>
<keyword evidence="4" id="KW-1185">Reference proteome</keyword>
<organism evidence="3 4">
    <name type="scientific">Branchiibius hedensis</name>
    <dbReference type="NCBI Taxonomy" id="672460"/>
    <lineage>
        <taxon>Bacteria</taxon>
        <taxon>Bacillati</taxon>
        <taxon>Actinomycetota</taxon>
        <taxon>Actinomycetes</taxon>
        <taxon>Micrococcales</taxon>
        <taxon>Dermacoccaceae</taxon>
        <taxon>Branchiibius</taxon>
    </lineage>
</organism>
<evidence type="ECO:0000313" key="3">
    <source>
        <dbReference type="EMBL" id="SSA34388.1"/>
    </source>
</evidence>
<proteinExistence type="predicted"/>
<dbReference type="Proteomes" id="UP000250028">
    <property type="component" value="Unassembled WGS sequence"/>
</dbReference>
<dbReference type="Gene3D" id="3.40.190.10">
    <property type="entry name" value="Periplasmic binding protein-like II"/>
    <property type="match status" value="1"/>
</dbReference>
<dbReference type="PROSITE" id="PS51257">
    <property type="entry name" value="PROKAR_LIPOPROTEIN"/>
    <property type="match status" value="1"/>
</dbReference>
<dbReference type="AlphaFoldDB" id="A0A2Y8ZT27"/>
<dbReference type="EMBL" id="UESZ01000001">
    <property type="protein sequence ID" value="SSA34388.1"/>
    <property type="molecule type" value="Genomic_DNA"/>
</dbReference>
<evidence type="ECO:0000256" key="1">
    <source>
        <dbReference type="SAM" id="SignalP"/>
    </source>
</evidence>
<reference evidence="4" key="1">
    <citation type="submission" date="2016-10" db="EMBL/GenBank/DDBJ databases">
        <authorList>
            <person name="Varghese N."/>
            <person name="Submissions S."/>
        </authorList>
    </citation>
    <scope>NUCLEOTIDE SEQUENCE [LARGE SCALE GENOMIC DNA]</scope>
    <source>
        <strain evidence="4">DSM 22951</strain>
    </source>
</reference>
<feature type="signal peptide" evidence="1">
    <location>
        <begin position="1"/>
        <end position="22"/>
    </location>
</feature>
<dbReference type="Pfam" id="PF04069">
    <property type="entry name" value="OpuAC"/>
    <property type="match status" value="2"/>
</dbReference>
<sequence>MIKRSLAAATIAGLALSLAACGKDSAAGNSASPGGSGGATIASQMIFGGPAEFQTRADGLPGLTKHYGVTFSKFITTDTGGPVTVTALKNGRIDAANLFTTDPSIKANDFVILTDPKSNFAAQNVTPIVNKAKATQGVKDVLNSISAKLTTADLGNLVGAVQNDKKDPEVVAKQWLADHPLGTPANAASGVTLTVGSANFPENVVLAWIYADALKAAGANITTKLNIGSREKYFPALKSGSIDVFPEYNGALLSYLDKDSTATSTEEVDVALAKALPSNLEALKSSPAQDSDAIVVTKATAEKYNLTSIADLAKSAS</sequence>